<feature type="binding site" evidence="2">
    <location>
        <position position="59"/>
    </location>
    <ligand>
        <name>Mg(2+)</name>
        <dbReference type="ChEBI" id="CHEBI:18420"/>
        <label>4</label>
    </ligand>
</feature>
<feature type="binding site" evidence="2">
    <location>
        <position position="89"/>
    </location>
    <ligand>
        <name>Mg(2+)</name>
        <dbReference type="ChEBI" id="CHEBI:18420"/>
        <label>3</label>
    </ligand>
</feature>
<dbReference type="STRING" id="62928.azo0510"/>
<comment type="pathway">
    <text evidence="2">Cofactor biosynthesis; thiamine diphosphate biosynthesis; thiamine diphosphate from thiamine phosphate: step 1/1.</text>
</comment>
<feature type="binding site" evidence="2">
    <location>
        <position position="89"/>
    </location>
    <ligand>
        <name>Mg(2+)</name>
        <dbReference type="ChEBI" id="CHEBI:18420"/>
        <label>4</label>
    </ligand>
</feature>
<feature type="binding site" evidence="2">
    <location>
        <position position="227"/>
    </location>
    <ligand>
        <name>Mg(2+)</name>
        <dbReference type="ChEBI" id="CHEBI:18420"/>
        <label>5</label>
    </ligand>
</feature>
<feature type="binding site" evidence="2">
    <location>
        <position position="44"/>
    </location>
    <ligand>
        <name>Mg(2+)</name>
        <dbReference type="ChEBI" id="CHEBI:18420"/>
        <label>4</label>
    </ligand>
</feature>
<dbReference type="PANTHER" id="PTHR30270">
    <property type="entry name" value="THIAMINE-MONOPHOSPHATE KINASE"/>
    <property type="match status" value="1"/>
</dbReference>
<dbReference type="SUPFAM" id="SSF55326">
    <property type="entry name" value="PurM N-terminal domain-like"/>
    <property type="match status" value="1"/>
</dbReference>
<dbReference type="Pfam" id="PF02769">
    <property type="entry name" value="AIRS_C"/>
    <property type="match status" value="1"/>
</dbReference>
<proteinExistence type="inferred from homology"/>
<evidence type="ECO:0000313" key="5">
    <source>
        <dbReference type="EMBL" id="CAL93127.1"/>
    </source>
</evidence>
<keyword evidence="2" id="KW-0479">Metal-binding</keyword>
<evidence type="ECO:0000259" key="3">
    <source>
        <dbReference type="Pfam" id="PF00586"/>
    </source>
</evidence>
<feature type="domain" description="PurM-like C-terminal" evidence="4">
    <location>
        <begin position="165"/>
        <end position="313"/>
    </location>
</feature>
<dbReference type="KEGG" id="azo:azo0510"/>
<comment type="catalytic activity">
    <reaction evidence="2">
        <text>thiamine phosphate + ATP = thiamine diphosphate + ADP</text>
        <dbReference type="Rhea" id="RHEA:15913"/>
        <dbReference type="ChEBI" id="CHEBI:30616"/>
        <dbReference type="ChEBI" id="CHEBI:37575"/>
        <dbReference type="ChEBI" id="CHEBI:58937"/>
        <dbReference type="ChEBI" id="CHEBI:456216"/>
        <dbReference type="EC" id="2.7.4.16"/>
    </reaction>
</comment>
<feature type="binding site" evidence="2">
    <location>
        <position position="224"/>
    </location>
    <ligand>
        <name>Mg(2+)</name>
        <dbReference type="ChEBI" id="CHEBI:18420"/>
        <label>3</label>
    </ligand>
</feature>
<keyword evidence="2" id="KW-0460">Magnesium</keyword>
<feature type="binding site" evidence="2">
    <location>
        <begin position="135"/>
        <end position="136"/>
    </location>
    <ligand>
        <name>ATP</name>
        <dbReference type="ChEBI" id="CHEBI:30616"/>
    </ligand>
</feature>
<feature type="binding site" evidence="2">
    <location>
        <position position="160"/>
    </location>
    <ligand>
        <name>ATP</name>
        <dbReference type="ChEBI" id="CHEBI:30616"/>
    </ligand>
</feature>
<evidence type="ECO:0000313" key="6">
    <source>
        <dbReference type="Proteomes" id="UP000002588"/>
    </source>
</evidence>
<dbReference type="Pfam" id="PF00586">
    <property type="entry name" value="AIRS"/>
    <property type="match status" value="1"/>
</dbReference>
<feature type="binding site" evidence="2">
    <location>
        <position position="275"/>
    </location>
    <ligand>
        <name>substrate</name>
    </ligand>
</feature>
<dbReference type="InterPro" id="IPR006283">
    <property type="entry name" value="ThiL-like"/>
</dbReference>
<name>A1K2S2_AZOSB</name>
<dbReference type="UniPathway" id="UPA00060">
    <property type="reaction ID" value="UER00142"/>
</dbReference>
<gene>
    <name evidence="2 5" type="primary">thiL</name>
    <name evidence="5" type="ordered locus">azo0510</name>
</gene>
<dbReference type="InterPro" id="IPR036921">
    <property type="entry name" value="PurM-like_N_sf"/>
</dbReference>
<sequence>MPSSAPASRQNAPDAAATTAGEFALIQRHFSRPCGHTALAGGDDAALLHPRPGMELAVSADMLVAGTHFFPDADPHDLGWKTLAVNVSDLAAMGADPRWALLSLALPAADDAWIAAFADGFYACAERFGVDLAGGDTTRGPLTLSVTILGEVPRGQALTRAGANAGDDIWVSGQPGLAALGLEMLRGTFAPTADGERCLAALHRPQPRVALGQALRGLASAALDISDGLLGDLGHILVQSRCGATLHEDALPLAALYATGASPALARRCLLAGGDDYELLFCAPPAARAAITALGPALALPLTRIGTLSDAPGTVALRSADGTLTALAARGYDHFG</sequence>
<evidence type="ECO:0000259" key="4">
    <source>
        <dbReference type="Pfam" id="PF02769"/>
    </source>
</evidence>
<dbReference type="AlphaFoldDB" id="A1K2S2"/>
<keyword evidence="2 5" id="KW-0808">Transferase</keyword>
<dbReference type="PIRSF" id="PIRSF005303">
    <property type="entry name" value="Thiam_monoph_kin"/>
    <property type="match status" value="1"/>
</dbReference>
<comment type="similarity">
    <text evidence="2">Belongs to the thiamine-monophosphate kinase family.</text>
</comment>
<dbReference type="EMBL" id="AM406670">
    <property type="protein sequence ID" value="CAL93127.1"/>
    <property type="molecule type" value="Genomic_DNA"/>
</dbReference>
<feature type="binding site" evidence="2">
    <location>
        <position position="332"/>
    </location>
    <ligand>
        <name>substrate</name>
    </ligand>
</feature>
<dbReference type="Proteomes" id="UP000002588">
    <property type="component" value="Chromosome"/>
</dbReference>
<keyword evidence="2 5" id="KW-0418">Kinase</keyword>
<dbReference type="GO" id="GO:0009228">
    <property type="term" value="P:thiamine biosynthetic process"/>
    <property type="evidence" value="ECO:0007669"/>
    <property type="project" value="UniProtKB-KW"/>
</dbReference>
<comment type="function">
    <text evidence="2">Catalyzes the ATP-dependent phosphorylation of thiamine-monophosphate (TMP) to form thiamine-pyrophosphate (TPP), the active form of vitamin B1.</text>
</comment>
<dbReference type="Gene3D" id="3.90.650.10">
    <property type="entry name" value="PurM-like C-terminal domain"/>
    <property type="match status" value="1"/>
</dbReference>
<keyword evidence="1 2" id="KW-0784">Thiamine biosynthesis</keyword>
<dbReference type="CDD" id="cd02194">
    <property type="entry name" value="ThiL"/>
    <property type="match status" value="1"/>
</dbReference>
<feature type="binding site" evidence="2">
    <location>
        <position position="44"/>
    </location>
    <ligand>
        <name>Mg(2+)</name>
        <dbReference type="ChEBI" id="CHEBI:18420"/>
        <label>3</label>
    </ligand>
</feature>
<feature type="binding site" evidence="2">
    <location>
        <position position="226"/>
    </location>
    <ligand>
        <name>ATP</name>
        <dbReference type="ChEBI" id="CHEBI:30616"/>
    </ligand>
</feature>
<comment type="miscellaneous">
    <text evidence="2">Reaction mechanism of ThiL seems to utilize a direct, inline transfer of the gamma-phosphate of ATP to TMP rather than a phosphorylated enzyme intermediate.</text>
</comment>
<keyword evidence="6" id="KW-1185">Reference proteome</keyword>
<keyword evidence="2" id="KW-0067">ATP-binding</keyword>
<feature type="binding site" evidence="2">
    <location>
        <position position="68"/>
    </location>
    <ligand>
        <name>substrate</name>
    </ligand>
</feature>
<dbReference type="InterPro" id="IPR036676">
    <property type="entry name" value="PurM-like_C_sf"/>
</dbReference>
<feature type="binding site" evidence="2">
    <location>
        <position position="136"/>
    </location>
    <ligand>
        <name>Mg(2+)</name>
        <dbReference type="ChEBI" id="CHEBI:18420"/>
        <label>1</label>
    </ligand>
</feature>
<dbReference type="NCBIfam" id="TIGR01379">
    <property type="entry name" value="thiL"/>
    <property type="match status" value="1"/>
</dbReference>
<feature type="binding site" evidence="2">
    <location>
        <position position="61"/>
    </location>
    <ligand>
        <name>Mg(2+)</name>
        <dbReference type="ChEBI" id="CHEBI:18420"/>
        <label>1</label>
    </ligand>
</feature>
<organism evidence="5 6">
    <name type="scientific">Azoarcus sp. (strain BH72)</name>
    <dbReference type="NCBI Taxonomy" id="418699"/>
    <lineage>
        <taxon>Bacteria</taxon>
        <taxon>Pseudomonadati</taxon>
        <taxon>Pseudomonadota</taxon>
        <taxon>Betaproteobacteria</taxon>
        <taxon>Rhodocyclales</taxon>
        <taxon>Zoogloeaceae</taxon>
        <taxon>Azoarcus</taxon>
    </lineage>
</organism>
<protein>
    <recommendedName>
        <fullName evidence="2">Thiamine-monophosphate kinase</fullName>
        <shortName evidence="2">TMP kinase</shortName>
        <shortName evidence="2">Thiamine-phosphate kinase</shortName>
        <ecNumber evidence="2">2.7.4.16</ecNumber>
    </recommendedName>
</protein>
<dbReference type="InterPro" id="IPR016188">
    <property type="entry name" value="PurM-like_N"/>
</dbReference>
<dbReference type="HOGENOM" id="CLU_046964_3_0_4"/>
<comment type="caution">
    <text evidence="2">Lacks conserved residue(s) required for the propagation of feature annotation.</text>
</comment>
<keyword evidence="2" id="KW-0547">Nucleotide-binding</keyword>
<accession>A1K2S2</accession>
<feature type="domain" description="PurM-like N-terminal" evidence="3">
    <location>
        <begin position="42"/>
        <end position="152"/>
    </location>
</feature>
<feature type="binding site" evidence="2">
    <location>
        <position position="61"/>
    </location>
    <ligand>
        <name>Mg(2+)</name>
        <dbReference type="ChEBI" id="CHEBI:18420"/>
        <label>2</label>
    </ligand>
</feature>
<dbReference type="GO" id="GO:0009030">
    <property type="term" value="F:thiamine-phosphate kinase activity"/>
    <property type="evidence" value="ECO:0007669"/>
    <property type="project" value="UniProtKB-UniRule"/>
</dbReference>
<evidence type="ECO:0000256" key="1">
    <source>
        <dbReference type="ARBA" id="ARBA00022977"/>
    </source>
</evidence>
<dbReference type="InterPro" id="IPR010918">
    <property type="entry name" value="PurM-like_C_dom"/>
</dbReference>
<dbReference type="eggNOG" id="COG0611">
    <property type="taxonomic scope" value="Bacteria"/>
</dbReference>
<feature type="binding site" evidence="2">
    <location>
        <position position="89"/>
    </location>
    <ligand>
        <name>Mg(2+)</name>
        <dbReference type="ChEBI" id="CHEBI:18420"/>
        <label>2</label>
    </ligand>
</feature>
<dbReference type="GO" id="GO:0009229">
    <property type="term" value="P:thiamine diphosphate biosynthetic process"/>
    <property type="evidence" value="ECO:0007669"/>
    <property type="project" value="UniProtKB-UniRule"/>
</dbReference>
<dbReference type="SUPFAM" id="SSF56042">
    <property type="entry name" value="PurM C-terminal domain-like"/>
    <property type="match status" value="1"/>
</dbReference>
<reference evidence="5 6" key="1">
    <citation type="journal article" date="2006" name="Nat. Biotechnol.">
        <title>Complete genome of the mutualistic, N2-fixing grass endophyte Azoarcus sp. strain BH72.</title>
        <authorList>
            <person name="Krause A."/>
            <person name="Ramakumar A."/>
            <person name="Bartels D."/>
            <person name="Battistoni F."/>
            <person name="Bekel T."/>
            <person name="Boch J."/>
            <person name="Boehm M."/>
            <person name="Friedrich F."/>
            <person name="Hurek T."/>
            <person name="Krause L."/>
            <person name="Linke B."/>
            <person name="McHardy A.C."/>
            <person name="Sarkar A."/>
            <person name="Schneiker S."/>
            <person name="Syed A.A."/>
            <person name="Thauer R."/>
            <person name="Vorhoelter F.-J."/>
            <person name="Weidner S."/>
            <person name="Puehler A."/>
            <person name="Reinhold-Hurek B."/>
            <person name="Kaiser O."/>
            <person name="Goesmann A."/>
        </authorList>
    </citation>
    <scope>NUCLEOTIDE SEQUENCE [LARGE SCALE GENOMIC DNA]</scope>
    <source>
        <strain evidence="5 6">BH72</strain>
    </source>
</reference>
<dbReference type="HAMAP" id="MF_02128">
    <property type="entry name" value="TMP_kinase"/>
    <property type="match status" value="1"/>
</dbReference>
<dbReference type="PANTHER" id="PTHR30270:SF0">
    <property type="entry name" value="THIAMINE-MONOPHOSPHATE KINASE"/>
    <property type="match status" value="1"/>
</dbReference>
<dbReference type="Gene3D" id="3.30.1330.10">
    <property type="entry name" value="PurM-like, N-terminal domain"/>
    <property type="match status" value="1"/>
</dbReference>
<dbReference type="RefSeq" id="WP_011764245.1">
    <property type="nucleotide sequence ID" value="NC_008702.1"/>
</dbReference>
<dbReference type="GO" id="GO:0000287">
    <property type="term" value="F:magnesium ion binding"/>
    <property type="evidence" value="ECO:0007669"/>
    <property type="project" value="UniProtKB-UniRule"/>
</dbReference>
<dbReference type="GO" id="GO:0005524">
    <property type="term" value="F:ATP binding"/>
    <property type="evidence" value="ECO:0007669"/>
    <property type="project" value="UniProtKB-UniRule"/>
</dbReference>
<dbReference type="EC" id="2.7.4.16" evidence="2"/>
<evidence type="ECO:0000256" key="2">
    <source>
        <dbReference type="HAMAP-Rule" id="MF_02128"/>
    </source>
</evidence>